<dbReference type="Gene3D" id="1.10.150.110">
    <property type="entry name" value="DNA polymerase beta, N-terminal domain-like"/>
    <property type="match status" value="1"/>
</dbReference>
<evidence type="ECO:0000313" key="17">
    <source>
        <dbReference type="EMBL" id="OSS45750.1"/>
    </source>
</evidence>
<dbReference type="FunFam" id="1.10.150.110:FF:000005">
    <property type="entry name" value="DNA polymerase POL4"/>
    <property type="match status" value="1"/>
</dbReference>
<dbReference type="GO" id="GO:0046872">
    <property type="term" value="F:metal ion binding"/>
    <property type="evidence" value="ECO:0007669"/>
    <property type="project" value="UniProtKB-KW"/>
</dbReference>
<keyword evidence="9" id="KW-0227">DNA damage</keyword>
<dbReference type="InterPro" id="IPR002008">
    <property type="entry name" value="DNA_pol_X_beta-like"/>
</dbReference>
<feature type="active site" description="Nucleophile; Schiff-base intermediate with DNA; for 5'-dRP lyase activity" evidence="14">
    <location>
        <position position="517"/>
    </location>
</feature>
<evidence type="ECO:0000256" key="9">
    <source>
        <dbReference type="ARBA" id="ARBA00022763"/>
    </source>
</evidence>
<feature type="region of interest" description="Disordered" evidence="15">
    <location>
        <begin position="383"/>
        <end position="440"/>
    </location>
</feature>
<dbReference type="FunFam" id="3.30.210.10:FF:000001">
    <property type="entry name" value="DNA polymerase lambda"/>
    <property type="match status" value="1"/>
</dbReference>
<dbReference type="Gene3D" id="3.30.460.10">
    <property type="entry name" value="Beta Polymerase, domain 2"/>
    <property type="match status" value="1"/>
</dbReference>
<evidence type="ECO:0000256" key="4">
    <source>
        <dbReference type="ARBA" id="ARBA00022634"/>
    </source>
</evidence>
<evidence type="ECO:0000256" key="15">
    <source>
        <dbReference type="SAM" id="MobiDB-lite"/>
    </source>
</evidence>
<dbReference type="GO" id="GO:0006303">
    <property type="term" value="P:double-strand break repair via nonhomologous end joining"/>
    <property type="evidence" value="ECO:0007669"/>
    <property type="project" value="TreeGrafter"/>
</dbReference>
<dbReference type="InterPro" id="IPR043519">
    <property type="entry name" value="NT_sf"/>
</dbReference>
<dbReference type="PRINTS" id="PR00870">
    <property type="entry name" value="DNAPOLXBETA"/>
</dbReference>
<dbReference type="EC" id="2.7.7.7" evidence="3"/>
<evidence type="ECO:0000313" key="18">
    <source>
        <dbReference type="Proteomes" id="UP000193240"/>
    </source>
</evidence>
<dbReference type="InterPro" id="IPR002054">
    <property type="entry name" value="DNA-dir_DNA_pol_X"/>
</dbReference>
<evidence type="ECO:0000256" key="2">
    <source>
        <dbReference type="ARBA" id="ARBA00008323"/>
    </source>
</evidence>
<dbReference type="Proteomes" id="UP000193240">
    <property type="component" value="Unassembled WGS sequence"/>
</dbReference>
<feature type="domain" description="DNA-directed DNA polymerase X" evidence="16">
    <location>
        <begin position="456"/>
        <end position="784"/>
    </location>
</feature>
<evidence type="ECO:0000256" key="8">
    <source>
        <dbReference type="ARBA" id="ARBA00022723"/>
    </source>
</evidence>
<dbReference type="SMART" id="SM00483">
    <property type="entry name" value="POLXc"/>
    <property type="match status" value="1"/>
</dbReference>
<dbReference type="OMA" id="KWHGASA"/>
<dbReference type="GO" id="GO:0005634">
    <property type="term" value="C:nucleus"/>
    <property type="evidence" value="ECO:0007669"/>
    <property type="project" value="UniProtKB-SubCell"/>
</dbReference>
<dbReference type="SUPFAM" id="SSF47802">
    <property type="entry name" value="DNA polymerase beta, N-terminal domain-like"/>
    <property type="match status" value="1"/>
</dbReference>
<dbReference type="Gene3D" id="3.40.50.10190">
    <property type="entry name" value="BRCT domain"/>
    <property type="match status" value="1"/>
</dbReference>
<keyword evidence="18" id="KW-1185">Reference proteome</keyword>
<sequence>MPNDKLVAKQAYFEDQKLLDLSNDETSDSNEALDEIESAMAEGERVKLVRQNSNFLGPTPKETKADFEAHAARRRAAKRDRNQSFVRSTTAPEAELTQSFPVTKLRARQSSHIDNNASSKIKRITSLPDMTGLDQTPFYQRMGVVPRELKNGKNVKPADNIKLEPESRQLLRGKVVYFYPNDDVSMVRRTRIHMVIRLGAAWVNKWRDDITHVFVDDASHTYTQLLRHLNKAGLPRKVVLAKFEPYVPQCIHFGSLMDPSATRYSVKGAPQQSQASQKPEVSTVVSQTSGESQTSLQIKPTRKQKDALSSRKTDSLPGESTSRQSAMDKAPENSTVERVEDSFAMPSSDSHNEPPEVEVHDAEFGYELQQAIRETKAIAHLPIDDDEDEGSIAPSMVDADGTDSGTDGEPSEIPSKSRKKNFANEKTTSTGPTRKAFDQSGFQCMDPSTGGYSSQNPNAHTIKILEEMGRYHDQMQDQWRTLAYRRGVTTLKKQPTKISTAKQAAALPFIGTRLAEKIEEIVLTSRLRKLDNTKDDPLAEVLRLFLGVYGAGLVQANKWIQTGHRTLDDLQAKAKLTDSQKIGIEHYADFNARIPRAEVAAHGAFVKNALLEIDPAFEATVMGSYRRRAANSGDIDMLISRPGASLAQLRTVVFNVLVPTLSKAGFLKVALAASHSSDASGTKWHGASCLPGSTVWRRIDLLLVPEAEMGAALIYFTGNDIFNRSMRLLARKKGMRLNQKGLYKDVKRGWRGEKLNEGTLVEGRSERRIFEVLGVPWREPGERIC</sequence>
<evidence type="ECO:0000256" key="1">
    <source>
        <dbReference type="ARBA" id="ARBA00004123"/>
    </source>
</evidence>
<dbReference type="CDD" id="cd00141">
    <property type="entry name" value="NT_POLXc"/>
    <property type="match status" value="1"/>
</dbReference>
<feature type="compositionally biased region" description="Polar residues" evidence="15">
    <location>
        <begin position="270"/>
        <end position="298"/>
    </location>
</feature>
<dbReference type="PANTHER" id="PTHR11276:SF28">
    <property type="entry name" value="DNA POLYMERASE LAMBDA"/>
    <property type="match status" value="1"/>
</dbReference>
<dbReference type="GO" id="GO:0003677">
    <property type="term" value="F:DNA binding"/>
    <property type="evidence" value="ECO:0007669"/>
    <property type="project" value="InterPro"/>
</dbReference>
<keyword evidence="11" id="KW-0234">DNA repair</keyword>
<dbReference type="PANTHER" id="PTHR11276">
    <property type="entry name" value="DNA POLYMERASE TYPE-X FAMILY MEMBER"/>
    <property type="match status" value="1"/>
</dbReference>
<evidence type="ECO:0000256" key="7">
    <source>
        <dbReference type="ARBA" id="ARBA00022705"/>
    </source>
</evidence>
<comment type="subcellular location">
    <subcellularLocation>
        <location evidence="1">Nucleus</location>
    </subcellularLocation>
</comment>
<dbReference type="SUPFAM" id="SSF81301">
    <property type="entry name" value="Nucleotidyltransferase"/>
    <property type="match status" value="1"/>
</dbReference>
<gene>
    <name evidence="17" type="ORF">B5807_09555</name>
</gene>
<dbReference type="InterPro" id="IPR037160">
    <property type="entry name" value="DNA_Pol_thumb_sf"/>
</dbReference>
<protein>
    <recommendedName>
        <fullName evidence="3">DNA-directed DNA polymerase</fullName>
        <ecNumber evidence="3">2.7.7.7</ecNumber>
    </recommendedName>
</protein>
<dbReference type="InterPro" id="IPR010996">
    <property type="entry name" value="HHH_MUS81"/>
</dbReference>
<keyword evidence="4" id="KW-0237">DNA synthesis</keyword>
<keyword evidence="10" id="KW-0239">DNA-directed DNA polymerase</keyword>
<feature type="compositionally biased region" description="Basic and acidic residues" evidence="15">
    <location>
        <begin position="303"/>
        <end position="314"/>
    </location>
</feature>
<dbReference type="InterPro" id="IPR028207">
    <property type="entry name" value="DNA_pol_B_palm_palm"/>
</dbReference>
<dbReference type="AlphaFoldDB" id="A0A1Y2LPU3"/>
<dbReference type="PRINTS" id="PR00869">
    <property type="entry name" value="DNAPOLX"/>
</dbReference>
<dbReference type="InterPro" id="IPR027421">
    <property type="entry name" value="DNA_pol_lamdba_lyase_dom_sf"/>
</dbReference>
<organism evidence="17 18">
    <name type="scientific">Epicoccum nigrum</name>
    <name type="common">Soil fungus</name>
    <name type="synonym">Epicoccum purpurascens</name>
    <dbReference type="NCBI Taxonomy" id="105696"/>
    <lineage>
        <taxon>Eukaryota</taxon>
        <taxon>Fungi</taxon>
        <taxon>Dikarya</taxon>
        <taxon>Ascomycota</taxon>
        <taxon>Pezizomycotina</taxon>
        <taxon>Dothideomycetes</taxon>
        <taxon>Pleosporomycetidae</taxon>
        <taxon>Pleosporales</taxon>
        <taxon>Pleosporineae</taxon>
        <taxon>Didymellaceae</taxon>
        <taxon>Epicoccum</taxon>
    </lineage>
</organism>
<dbReference type="FunFam" id="1.10.150.20:FF:000010">
    <property type="entry name" value="DNA polymerase lambda"/>
    <property type="match status" value="1"/>
</dbReference>
<dbReference type="EMBL" id="KZ107853">
    <property type="protein sequence ID" value="OSS45750.1"/>
    <property type="molecule type" value="Genomic_DNA"/>
</dbReference>
<reference evidence="17 18" key="1">
    <citation type="journal article" date="2017" name="Genome Announc.">
        <title>Genome sequence of the saprophytic ascomycete Epicoccum nigrum ICMP 19927 strain isolated from New Zealand.</title>
        <authorList>
            <person name="Fokin M."/>
            <person name="Fleetwood D."/>
            <person name="Weir B.S."/>
            <person name="Villas-Boas S.G."/>
        </authorList>
    </citation>
    <scope>NUCLEOTIDE SEQUENCE [LARGE SCALE GENOMIC DNA]</scope>
    <source>
        <strain evidence="17 18">ICMP 19927</strain>
    </source>
</reference>
<dbReference type="InParanoid" id="A0A1Y2LPU3"/>
<evidence type="ECO:0000256" key="13">
    <source>
        <dbReference type="ARBA" id="ARBA00049244"/>
    </source>
</evidence>
<dbReference type="InterPro" id="IPR029398">
    <property type="entry name" value="PolB_thumb"/>
</dbReference>
<dbReference type="GO" id="GO:0003887">
    <property type="term" value="F:DNA-directed DNA polymerase activity"/>
    <property type="evidence" value="ECO:0007669"/>
    <property type="project" value="UniProtKB-KW"/>
</dbReference>
<dbReference type="InterPro" id="IPR018944">
    <property type="entry name" value="DNA_pol_lambd_fingers_domain"/>
</dbReference>
<keyword evidence="6" id="KW-0548">Nucleotidyltransferase</keyword>
<dbReference type="Gene3D" id="1.10.150.20">
    <property type="entry name" value="5' to 3' exonuclease, C-terminal subdomain"/>
    <property type="match status" value="1"/>
</dbReference>
<dbReference type="InterPro" id="IPR036420">
    <property type="entry name" value="BRCT_dom_sf"/>
</dbReference>
<dbReference type="SUPFAM" id="SSF81585">
    <property type="entry name" value="PsbU/PolX domain-like"/>
    <property type="match status" value="1"/>
</dbReference>
<dbReference type="STRING" id="105696.A0A1Y2LPU3"/>
<dbReference type="Pfam" id="PF14716">
    <property type="entry name" value="HHH_8"/>
    <property type="match status" value="1"/>
</dbReference>
<evidence type="ECO:0000256" key="3">
    <source>
        <dbReference type="ARBA" id="ARBA00012417"/>
    </source>
</evidence>
<dbReference type="InterPro" id="IPR022312">
    <property type="entry name" value="DNA_pol_X"/>
</dbReference>
<feature type="compositionally biased region" description="Basic and acidic residues" evidence="15">
    <location>
        <begin position="329"/>
        <end position="341"/>
    </location>
</feature>
<evidence type="ECO:0000256" key="5">
    <source>
        <dbReference type="ARBA" id="ARBA00022679"/>
    </source>
</evidence>
<keyword evidence="5" id="KW-0808">Transferase</keyword>
<keyword evidence="12" id="KW-0539">Nucleus</keyword>
<evidence type="ECO:0000256" key="10">
    <source>
        <dbReference type="ARBA" id="ARBA00022932"/>
    </source>
</evidence>
<dbReference type="Pfam" id="PF14791">
    <property type="entry name" value="DNA_pol_B_thumb"/>
    <property type="match status" value="1"/>
</dbReference>
<accession>A0A1Y2LPU3</accession>
<evidence type="ECO:0000256" key="11">
    <source>
        <dbReference type="ARBA" id="ARBA00023204"/>
    </source>
</evidence>
<keyword evidence="7" id="KW-0235">DNA replication</keyword>
<proteinExistence type="inferred from homology"/>
<keyword evidence="8" id="KW-0479">Metal-binding</keyword>
<dbReference type="Gene3D" id="3.30.210.10">
    <property type="entry name" value="DNA polymerase, thumb domain"/>
    <property type="match status" value="1"/>
</dbReference>
<evidence type="ECO:0000259" key="16">
    <source>
        <dbReference type="SMART" id="SM00483"/>
    </source>
</evidence>
<feature type="region of interest" description="Disordered" evidence="15">
    <location>
        <begin position="264"/>
        <end position="357"/>
    </location>
</feature>
<evidence type="ECO:0000256" key="6">
    <source>
        <dbReference type="ARBA" id="ARBA00022695"/>
    </source>
</evidence>
<comment type="similarity">
    <text evidence="2">Belongs to the DNA polymerase type-X family.</text>
</comment>
<dbReference type="Pfam" id="PF10391">
    <property type="entry name" value="DNA_pol_lambd_f"/>
    <property type="match status" value="1"/>
</dbReference>
<comment type="catalytic activity">
    <reaction evidence="13">
        <text>DNA(n) + a 2'-deoxyribonucleoside 5'-triphosphate = DNA(n+1) + diphosphate</text>
        <dbReference type="Rhea" id="RHEA:22508"/>
        <dbReference type="Rhea" id="RHEA-COMP:17339"/>
        <dbReference type="Rhea" id="RHEA-COMP:17340"/>
        <dbReference type="ChEBI" id="CHEBI:33019"/>
        <dbReference type="ChEBI" id="CHEBI:61560"/>
        <dbReference type="ChEBI" id="CHEBI:173112"/>
        <dbReference type="EC" id="2.7.7.7"/>
    </reaction>
</comment>
<evidence type="ECO:0000256" key="12">
    <source>
        <dbReference type="ARBA" id="ARBA00023242"/>
    </source>
</evidence>
<evidence type="ECO:0000256" key="14">
    <source>
        <dbReference type="PIRSR" id="PIRSR622312-50"/>
    </source>
</evidence>
<name>A0A1Y2LPU3_EPING</name>
<dbReference type="Pfam" id="PF14792">
    <property type="entry name" value="DNA_pol_B_palm"/>
    <property type="match status" value="1"/>
</dbReference>